<proteinExistence type="predicted"/>
<dbReference type="RefSeq" id="XP_056540785.1">
    <property type="nucleotide sequence ID" value="XM_056691020.1"/>
</dbReference>
<dbReference type="Proteomes" id="UP001149163">
    <property type="component" value="Unassembled WGS sequence"/>
</dbReference>
<keyword evidence="3" id="KW-1185">Reference proteome</keyword>
<evidence type="ECO:0000313" key="3">
    <source>
        <dbReference type="Proteomes" id="UP001149163"/>
    </source>
</evidence>
<reference evidence="2" key="1">
    <citation type="submission" date="2022-11" db="EMBL/GenBank/DDBJ databases">
        <authorList>
            <person name="Petersen C."/>
        </authorList>
    </citation>
    <scope>NUCLEOTIDE SEQUENCE</scope>
    <source>
        <strain evidence="2">IBT 26290</strain>
    </source>
</reference>
<dbReference type="Gene3D" id="3.90.1300.10">
    <property type="entry name" value="Amidase signature (AS) domain"/>
    <property type="match status" value="1"/>
</dbReference>
<dbReference type="InterPro" id="IPR036928">
    <property type="entry name" value="AS_sf"/>
</dbReference>
<dbReference type="AlphaFoldDB" id="A0A9W9LHZ1"/>
<dbReference type="InterPro" id="IPR023631">
    <property type="entry name" value="Amidase_dom"/>
</dbReference>
<feature type="domain" description="Amidase" evidence="1">
    <location>
        <begin position="65"/>
        <end position="522"/>
    </location>
</feature>
<protein>
    <recommendedName>
        <fullName evidence="1">Amidase domain-containing protein</fullName>
    </recommendedName>
</protein>
<sequence length="699" mass="76049">MADAQQQRGYFSYKMAIHNLGVAGLALWGFIAFSAAKPCSYPDLIKATAYELEAGLDSGCFTSVDLVNAYIERIAEVNSTLHSVIQLNPDALEIAKELDDGRKKGKKSGPLYGLPIMIKENTGTYDKMQTTAGSYALLDAKPSADSTMAAKLREAGMIIMGKTGLSQWANYRSGNSSNGWSAYGGQVTAAFVPNQDPSGSSSGSGVSSDMGLAFACLGTETSGSITSPSEKNALVGIKPTVGLTSRYLVIPISEHQDTIGPMARTVKDAALVLSAIAGKDTHDNYTLASPFEKVPDYVKSCKTNGLKGKRIGIPSNVLALRYSAAQAPYFGAFDAAVKVLEDNGATIVYNANFTAYKDYLHNSTGSVLEADFISNLATYLSELETNPQNVHTVADVRNFTQHYPAEAYPSRNTAVWDAALKAGINNTSPEFWPLYQRNLYYGGEGGVFGAIERLDLDAVVLPTNIGYPISALVGGPVITVPMGAYPAGTPVQDSAPWNLTSVAPGVPMGLGFMGLKWSEQTLIEMAYAYEQKSLVRNGLTHYIEPTTQLVDVVALQLYTATTIARNKLRILLAFYSIPKDQRIHTALLITSKIKPGAKRGTISARKWHLKNTIQVINNVPTRAWRLIAKVHNIIEVERLLNSAPVYQPEDWDQDMACVFDSNIWAKEAMKELRWEKNEIIKPTLLTKAEDRLHKYLESH</sequence>
<dbReference type="EMBL" id="JAPQKN010000006">
    <property type="protein sequence ID" value="KAJ5157796.1"/>
    <property type="molecule type" value="Genomic_DNA"/>
</dbReference>
<dbReference type="Pfam" id="PF01425">
    <property type="entry name" value="Amidase"/>
    <property type="match status" value="1"/>
</dbReference>
<dbReference type="GeneID" id="81430196"/>
<dbReference type="OrthoDB" id="566138at2759"/>
<evidence type="ECO:0000259" key="1">
    <source>
        <dbReference type="Pfam" id="PF01425"/>
    </source>
</evidence>
<reference evidence="2" key="2">
    <citation type="journal article" date="2023" name="IMA Fungus">
        <title>Comparative genomic study of the Penicillium genus elucidates a diverse pangenome and 15 lateral gene transfer events.</title>
        <authorList>
            <person name="Petersen C."/>
            <person name="Sorensen T."/>
            <person name="Nielsen M.R."/>
            <person name="Sondergaard T.E."/>
            <person name="Sorensen J.L."/>
            <person name="Fitzpatrick D.A."/>
            <person name="Frisvad J.C."/>
            <person name="Nielsen K.L."/>
        </authorList>
    </citation>
    <scope>NUCLEOTIDE SEQUENCE</scope>
    <source>
        <strain evidence="2">IBT 26290</strain>
    </source>
</reference>
<evidence type="ECO:0000313" key="2">
    <source>
        <dbReference type="EMBL" id="KAJ5157796.1"/>
    </source>
</evidence>
<gene>
    <name evidence="2" type="ORF">N7482_008896</name>
</gene>
<dbReference type="SUPFAM" id="SSF75304">
    <property type="entry name" value="Amidase signature (AS) enzymes"/>
    <property type="match status" value="1"/>
</dbReference>
<accession>A0A9W9LHZ1</accession>
<comment type="caution">
    <text evidence="2">The sequence shown here is derived from an EMBL/GenBank/DDBJ whole genome shotgun (WGS) entry which is preliminary data.</text>
</comment>
<dbReference type="PANTHER" id="PTHR42678:SF34">
    <property type="entry name" value="OS04G0183300 PROTEIN"/>
    <property type="match status" value="1"/>
</dbReference>
<organism evidence="2 3">
    <name type="scientific">Penicillium canariense</name>
    <dbReference type="NCBI Taxonomy" id="189055"/>
    <lineage>
        <taxon>Eukaryota</taxon>
        <taxon>Fungi</taxon>
        <taxon>Dikarya</taxon>
        <taxon>Ascomycota</taxon>
        <taxon>Pezizomycotina</taxon>
        <taxon>Eurotiomycetes</taxon>
        <taxon>Eurotiomycetidae</taxon>
        <taxon>Eurotiales</taxon>
        <taxon>Aspergillaceae</taxon>
        <taxon>Penicillium</taxon>
    </lineage>
</organism>
<dbReference type="PANTHER" id="PTHR42678">
    <property type="entry name" value="AMIDASE"/>
    <property type="match status" value="1"/>
</dbReference>
<name>A0A9W9LHZ1_9EURO</name>